<keyword evidence="4" id="KW-1000">Mitochondrion outer membrane</keyword>
<dbReference type="AlphaFoldDB" id="A0A7S0E6X1"/>
<dbReference type="InterPro" id="IPR033745">
    <property type="entry name" value="Fis1_cytosol"/>
</dbReference>
<evidence type="ECO:0000256" key="3">
    <source>
        <dbReference type="ARBA" id="ARBA00022692"/>
    </source>
</evidence>
<dbReference type="GO" id="GO:0000266">
    <property type="term" value="P:mitochondrial fission"/>
    <property type="evidence" value="ECO:0007669"/>
    <property type="project" value="InterPro"/>
</dbReference>
<keyword evidence="5 8" id="KW-1133">Transmembrane helix</keyword>
<dbReference type="InterPro" id="IPR028061">
    <property type="entry name" value="Fis1_TPR_C"/>
</dbReference>
<name>A0A7S0E6X1_9CRYP</name>
<evidence type="ECO:0000256" key="5">
    <source>
        <dbReference type="ARBA" id="ARBA00022989"/>
    </source>
</evidence>
<keyword evidence="7 8" id="KW-0472">Membrane</keyword>
<dbReference type="GO" id="GO:0000422">
    <property type="term" value="P:autophagy of mitochondrion"/>
    <property type="evidence" value="ECO:0007669"/>
    <property type="project" value="TreeGrafter"/>
</dbReference>
<evidence type="ECO:0000256" key="2">
    <source>
        <dbReference type="ARBA" id="ARBA00008937"/>
    </source>
</evidence>
<comment type="similarity">
    <text evidence="2">Belongs to the FIS1 family.</text>
</comment>
<dbReference type="GO" id="GO:0005778">
    <property type="term" value="C:peroxisomal membrane"/>
    <property type="evidence" value="ECO:0007669"/>
    <property type="project" value="TreeGrafter"/>
</dbReference>
<keyword evidence="6" id="KW-0496">Mitochondrion</keyword>
<dbReference type="SUPFAM" id="SSF48452">
    <property type="entry name" value="TPR-like"/>
    <property type="match status" value="1"/>
</dbReference>
<dbReference type="GO" id="GO:0005741">
    <property type="term" value="C:mitochondrial outer membrane"/>
    <property type="evidence" value="ECO:0007669"/>
    <property type="project" value="UniProtKB-SubCell"/>
</dbReference>
<evidence type="ECO:0000256" key="1">
    <source>
        <dbReference type="ARBA" id="ARBA00004572"/>
    </source>
</evidence>
<dbReference type="InterPro" id="IPR011990">
    <property type="entry name" value="TPR-like_helical_dom_sf"/>
</dbReference>
<accession>A0A7S0E6X1</accession>
<dbReference type="PANTHER" id="PTHR13247:SF0">
    <property type="entry name" value="MITOCHONDRIAL FISSION 1 PROTEIN"/>
    <property type="match status" value="1"/>
</dbReference>
<protein>
    <recommendedName>
        <fullName evidence="10">Mitochondrial fission 1 protein</fullName>
    </recommendedName>
</protein>
<comment type="subcellular location">
    <subcellularLocation>
        <location evidence="1">Mitochondrion outer membrane</location>
        <topology evidence="1">Single-pass membrane protein</topology>
    </subcellularLocation>
</comment>
<evidence type="ECO:0000256" key="7">
    <source>
        <dbReference type="ARBA" id="ARBA00023136"/>
    </source>
</evidence>
<dbReference type="PANTHER" id="PTHR13247">
    <property type="entry name" value="TETRATRICOPEPTIDE REPEAT PROTEIN 11 TPR REPEAT PROTEIN 11"/>
    <property type="match status" value="1"/>
</dbReference>
<keyword evidence="3 8" id="KW-0812">Transmembrane</keyword>
<evidence type="ECO:0008006" key="10">
    <source>
        <dbReference type="Google" id="ProtNLM"/>
    </source>
</evidence>
<organism evidence="9">
    <name type="scientific">Hanusia phi</name>
    <dbReference type="NCBI Taxonomy" id="3032"/>
    <lineage>
        <taxon>Eukaryota</taxon>
        <taxon>Cryptophyceae</taxon>
        <taxon>Pyrenomonadales</taxon>
        <taxon>Geminigeraceae</taxon>
        <taxon>Hanusia</taxon>
    </lineage>
</organism>
<feature type="transmembrane region" description="Helical" evidence="8">
    <location>
        <begin position="114"/>
        <end position="139"/>
    </location>
</feature>
<dbReference type="EMBL" id="HBEO01008272">
    <property type="protein sequence ID" value="CAD8475418.1"/>
    <property type="molecule type" value="Transcribed_RNA"/>
</dbReference>
<evidence type="ECO:0000256" key="8">
    <source>
        <dbReference type="SAM" id="Phobius"/>
    </source>
</evidence>
<evidence type="ECO:0000256" key="6">
    <source>
        <dbReference type="ARBA" id="ARBA00023128"/>
    </source>
</evidence>
<evidence type="ECO:0000256" key="4">
    <source>
        <dbReference type="ARBA" id="ARBA00022787"/>
    </source>
</evidence>
<dbReference type="CDD" id="cd12212">
    <property type="entry name" value="Fis1"/>
    <property type="match status" value="1"/>
</dbReference>
<dbReference type="InterPro" id="IPR016543">
    <property type="entry name" value="Fis1"/>
</dbReference>
<gene>
    <name evidence="9" type="ORF">HPHI1048_LOCUS5767</name>
</gene>
<proteinExistence type="inferred from homology"/>
<dbReference type="Pfam" id="PF14853">
    <property type="entry name" value="Fis1_TPR_C"/>
    <property type="match status" value="1"/>
</dbReference>
<evidence type="ECO:0000313" key="9">
    <source>
        <dbReference type="EMBL" id="CAD8475418.1"/>
    </source>
</evidence>
<reference evidence="9" key="1">
    <citation type="submission" date="2021-01" db="EMBL/GenBank/DDBJ databases">
        <authorList>
            <person name="Corre E."/>
            <person name="Pelletier E."/>
            <person name="Niang G."/>
            <person name="Scheremetjew M."/>
            <person name="Finn R."/>
            <person name="Kale V."/>
            <person name="Holt S."/>
            <person name="Cochrane G."/>
            <person name="Meng A."/>
            <person name="Brown T."/>
            <person name="Cohen L."/>
        </authorList>
    </citation>
    <scope>NUCLEOTIDE SEQUENCE</scope>
    <source>
        <strain evidence="9">CCMP325</strain>
    </source>
</reference>
<dbReference type="Pfam" id="PF14852">
    <property type="entry name" value="Fis1_TPR_N"/>
    <property type="match status" value="1"/>
</dbReference>
<sequence length="142" mass="15931">MEPKEELQRARAAYFTALETGEELNNKKFTYAWCLIYMKDHEEIRTGITLLQELTEIKSLQREAFYYLAVAQYRLEMYMLARNTLKQLLAIDPNNRPALDLKALVEHVLRKEGAIGLAVFSGGVAAAAGVALAVGAALAKRR</sequence>
<dbReference type="Gene3D" id="1.25.40.10">
    <property type="entry name" value="Tetratricopeptide repeat domain"/>
    <property type="match status" value="1"/>
</dbReference>
<dbReference type="InterPro" id="IPR028058">
    <property type="entry name" value="Fis1_TPR_N"/>
</dbReference>
<dbReference type="GO" id="GO:0016559">
    <property type="term" value="P:peroxisome fission"/>
    <property type="evidence" value="ECO:0007669"/>
    <property type="project" value="TreeGrafter"/>
</dbReference>